<evidence type="ECO:0000313" key="2">
    <source>
        <dbReference type="EMBL" id="KAK7435981.1"/>
    </source>
</evidence>
<protein>
    <submittedName>
        <fullName evidence="2">Uncharacterized protein</fullName>
    </submittedName>
</protein>
<evidence type="ECO:0000256" key="1">
    <source>
        <dbReference type="SAM" id="MobiDB-lite"/>
    </source>
</evidence>
<name>A0ABR1ILL0_9AGAR</name>
<feature type="compositionally biased region" description="Basic residues" evidence="1">
    <location>
        <begin position="116"/>
        <end position="128"/>
    </location>
</feature>
<comment type="caution">
    <text evidence="2">The sequence shown here is derived from an EMBL/GenBank/DDBJ whole genome shotgun (WGS) entry which is preliminary data.</text>
</comment>
<proteinExistence type="predicted"/>
<accession>A0ABR1ILL0</accession>
<evidence type="ECO:0000313" key="3">
    <source>
        <dbReference type="Proteomes" id="UP001498398"/>
    </source>
</evidence>
<gene>
    <name evidence="2" type="ORF">VKT23_019388</name>
</gene>
<keyword evidence="3" id="KW-1185">Reference proteome</keyword>
<feature type="compositionally biased region" description="Polar residues" evidence="1">
    <location>
        <begin position="94"/>
        <end position="114"/>
    </location>
</feature>
<dbReference type="EMBL" id="JBANRG010000100">
    <property type="protein sequence ID" value="KAK7435981.1"/>
    <property type="molecule type" value="Genomic_DNA"/>
</dbReference>
<reference evidence="2 3" key="1">
    <citation type="submission" date="2024-01" db="EMBL/GenBank/DDBJ databases">
        <title>A draft genome for the cacao thread blight pathogen Marasmiellus scandens.</title>
        <authorList>
            <person name="Baruah I.K."/>
            <person name="Leung J."/>
            <person name="Bukari Y."/>
            <person name="Amoako-Attah I."/>
            <person name="Meinhardt L.W."/>
            <person name="Bailey B.A."/>
            <person name="Cohen S.P."/>
        </authorList>
    </citation>
    <scope>NUCLEOTIDE SEQUENCE [LARGE SCALE GENOMIC DNA]</scope>
    <source>
        <strain evidence="2 3">GH-19</strain>
    </source>
</reference>
<organism evidence="2 3">
    <name type="scientific">Marasmiellus scandens</name>
    <dbReference type="NCBI Taxonomy" id="2682957"/>
    <lineage>
        <taxon>Eukaryota</taxon>
        <taxon>Fungi</taxon>
        <taxon>Dikarya</taxon>
        <taxon>Basidiomycota</taxon>
        <taxon>Agaricomycotina</taxon>
        <taxon>Agaricomycetes</taxon>
        <taxon>Agaricomycetidae</taxon>
        <taxon>Agaricales</taxon>
        <taxon>Marasmiineae</taxon>
        <taxon>Omphalotaceae</taxon>
        <taxon>Marasmiellus</taxon>
    </lineage>
</organism>
<dbReference type="Proteomes" id="UP001498398">
    <property type="component" value="Unassembled WGS sequence"/>
</dbReference>
<sequence length="268" mass="29729">MYFYHIEAADKDFKIPDHLQLLILLSKLPDTYKTVIGDVTFDQITVVKQGTIENLKNRVIMVFEGTGKGKRKDAGKQAQKLSAVKRKREDPKFKQQQHQNSGNDATNQGGNQNLKGRSKCAGKGKGKGCQHDDHGHSYVATTARIPLTASLPDPCTKNTFDLARDMGVKPSTQQIKFLEPIIHGTQDIKMSEYHQHKDKDAPVTGPSTPSLLSRMSQDQPITWADDDCSLLDKGVSLGSMSDVDEDIAEAAGFDDQSVYYSDDEDRDM</sequence>
<feature type="region of interest" description="Disordered" evidence="1">
    <location>
        <begin position="67"/>
        <end position="132"/>
    </location>
</feature>